<dbReference type="InterPro" id="IPR007569">
    <property type="entry name" value="DUF559"/>
</dbReference>
<dbReference type="PROSITE" id="PS50096">
    <property type="entry name" value="IQ"/>
    <property type="match status" value="1"/>
</dbReference>
<proteinExistence type="predicted"/>
<reference evidence="3 4" key="1">
    <citation type="submission" date="2017-04" db="EMBL/GenBank/DDBJ databases">
        <title>Comparative genome analysis of Subtercola boreus.</title>
        <authorList>
            <person name="Cho Y.-J."/>
            <person name="Cho A."/>
            <person name="Kim O.-S."/>
            <person name="Lee J.-I."/>
        </authorList>
    </citation>
    <scope>NUCLEOTIDE SEQUENCE [LARGE SCALE GENOMIC DNA]</scope>
    <source>
        <strain evidence="3 4">P27479</strain>
    </source>
</reference>
<comment type="caution">
    <text evidence="3">The sequence shown here is derived from an EMBL/GenBank/DDBJ whole genome shotgun (WGS) entry which is preliminary data.</text>
</comment>
<dbReference type="Gene3D" id="3.40.960.10">
    <property type="entry name" value="VSR Endonuclease"/>
    <property type="match status" value="1"/>
</dbReference>
<dbReference type="InterPro" id="IPR011335">
    <property type="entry name" value="Restrct_endonuc-II-like"/>
</dbReference>
<protein>
    <recommendedName>
        <fullName evidence="2">DUF559 domain-containing protein</fullName>
    </recommendedName>
</protein>
<dbReference type="AlphaFoldDB" id="A0A3E0W3S9"/>
<evidence type="ECO:0000313" key="3">
    <source>
        <dbReference type="EMBL" id="RFA16640.1"/>
    </source>
</evidence>
<dbReference type="OrthoDB" id="2594539at2"/>
<sequence length="331" mass="37023">MNIERAIDRLGGVAHQTALAELGFTPVDARAAVSAGRLMRIRKSWVARTGNDSDAVAAVRVGGSLTCLSLLRARSVWCAEDGDLHVRADRNTSHFASPQSRRVPLDREVHRVKIHRTLSGLIPSPDTRSQAAQPALRASDSVAVALMQMITCQPRDHAIAAIDSALVKKLVTRHRLETMAESLTLKHREAVALSDANSESGLETKARLRLRALGIPFRSQVPIRGVGRVDLLIGDRLVIELDGRKWHSSEQAFTRDRGRNLTLHEAAYLPMRYSYAQVMYEWDRIEAVIRGHVRRREHRWSSRQRRDGCGFENTWSESTGARGMRPAEPTR</sequence>
<evidence type="ECO:0000259" key="2">
    <source>
        <dbReference type="Pfam" id="PF04480"/>
    </source>
</evidence>
<dbReference type="SUPFAM" id="SSF52980">
    <property type="entry name" value="Restriction endonuclease-like"/>
    <property type="match status" value="1"/>
</dbReference>
<dbReference type="EMBL" id="NBXB01000011">
    <property type="protein sequence ID" value="RFA16640.1"/>
    <property type="molecule type" value="Genomic_DNA"/>
</dbReference>
<organism evidence="3 4">
    <name type="scientific">Subtercola boreus</name>
    <dbReference type="NCBI Taxonomy" id="120213"/>
    <lineage>
        <taxon>Bacteria</taxon>
        <taxon>Bacillati</taxon>
        <taxon>Actinomycetota</taxon>
        <taxon>Actinomycetes</taxon>
        <taxon>Micrococcales</taxon>
        <taxon>Microbacteriaceae</taxon>
        <taxon>Subtercola</taxon>
    </lineage>
</organism>
<feature type="domain" description="DUF559" evidence="2">
    <location>
        <begin position="208"/>
        <end position="289"/>
    </location>
</feature>
<evidence type="ECO:0000313" key="4">
    <source>
        <dbReference type="Proteomes" id="UP000256541"/>
    </source>
</evidence>
<accession>A0A3E0W3S9</accession>
<dbReference type="Pfam" id="PF04480">
    <property type="entry name" value="DUF559"/>
    <property type="match status" value="1"/>
</dbReference>
<feature type="region of interest" description="Disordered" evidence="1">
    <location>
        <begin position="306"/>
        <end position="331"/>
    </location>
</feature>
<evidence type="ECO:0000256" key="1">
    <source>
        <dbReference type="SAM" id="MobiDB-lite"/>
    </source>
</evidence>
<dbReference type="Proteomes" id="UP000256541">
    <property type="component" value="Unassembled WGS sequence"/>
</dbReference>
<gene>
    <name evidence="3" type="ORF">B7R22_04000</name>
</gene>
<dbReference type="RefSeq" id="WP_116410503.1">
    <property type="nucleotide sequence ID" value="NZ_NBXB01000011.1"/>
</dbReference>
<name>A0A3E0W3S9_9MICO</name>